<reference evidence="1 2" key="1">
    <citation type="submission" date="2018-05" db="EMBL/GenBank/DDBJ databases">
        <title>Genomic Encyclopedia of Archaeal and Bacterial Type Strains, Phase II (KMG-II): from individual species to whole genera.</title>
        <authorList>
            <person name="Goeker M."/>
        </authorList>
    </citation>
    <scope>NUCLEOTIDE SEQUENCE [LARGE SCALE GENOMIC DNA]</scope>
    <source>
        <strain evidence="1 2">DSM 23514</strain>
    </source>
</reference>
<evidence type="ECO:0000313" key="1">
    <source>
        <dbReference type="EMBL" id="PWK26054.1"/>
    </source>
</evidence>
<sequence length="76" mass="8958">MVIIAIQRAIDCTILRNIIPFNKIFREKNAILIKLMLSNSLFSDYKLKAIKYNPLFITIYSLKTVLLSLKYLYCNR</sequence>
<dbReference type="Proteomes" id="UP000245667">
    <property type="component" value="Unassembled WGS sequence"/>
</dbReference>
<comment type="caution">
    <text evidence="1">The sequence shown here is derived from an EMBL/GenBank/DDBJ whole genome shotgun (WGS) entry which is preliminary data.</text>
</comment>
<protein>
    <submittedName>
        <fullName evidence="1">Uncharacterized protein</fullName>
    </submittedName>
</protein>
<proteinExistence type="predicted"/>
<organism evidence="1 2">
    <name type="scientific">Maribacter polysiphoniae</name>
    <dbReference type="NCBI Taxonomy" id="429344"/>
    <lineage>
        <taxon>Bacteria</taxon>
        <taxon>Pseudomonadati</taxon>
        <taxon>Bacteroidota</taxon>
        <taxon>Flavobacteriia</taxon>
        <taxon>Flavobacteriales</taxon>
        <taxon>Flavobacteriaceae</taxon>
        <taxon>Maribacter</taxon>
    </lineage>
</organism>
<dbReference type="AlphaFoldDB" id="A0A316E6L2"/>
<name>A0A316E6L2_9FLAO</name>
<evidence type="ECO:0000313" key="2">
    <source>
        <dbReference type="Proteomes" id="UP000245667"/>
    </source>
</evidence>
<gene>
    <name evidence="1" type="ORF">LX92_00798</name>
</gene>
<accession>A0A316E6L2</accession>
<dbReference type="EMBL" id="QGGQ01000001">
    <property type="protein sequence ID" value="PWK26054.1"/>
    <property type="molecule type" value="Genomic_DNA"/>
</dbReference>